<gene>
    <name evidence="2" type="ORF">SacglDRAFT_02405</name>
</gene>
<proteinExistence type="predicted"/>
<dbReference type="STRING" id="928724.SacglDRAFT_02405"/>
<dbReference type="HOGENOM" id="CLU_2883222_0_0_11"/>
<evidence type="ECO:0000313" key="3">
    <source>
        <dbReference type="Proteomes" id="UP000005087"/>
    </source>
</evidence>
<feature type="compositionally biased region" description="Polar residues" evidence="1">
    <location>
        <begin position="1"/>
        <end position="10"/>
    </location>
</feature>
<keyword evidence="3" id="KW-1185">Reference proteome</keyword>
<dbReference type="RefSeq" id="WP_005464783.1">
    <property type="nucleotide sequence ID" value="NZ_CM001484.1"/>
</dbReference>
<name>I1D2X4_9PSEU</name>
<dbReference type="Proteomes" id="UP000005087">
    <property type="component" value="Chromosome"/>
</dbReference>
<organism evidence="2 3">
    <name type="scientific">Saccharomonospora glauca K62</name>
    <dbReference type="NCBI Taxonomy" id="928724"/>
    <lineage>
        <taxon>Bacteria</taxon>
        <taxon>Bacillati</taxon>
        <taxon>Actinomycetota</taxon>
        <taxon>Actinomycetes</taxon>
        <taxon>Pseudonocardiales</taxon>
        <taxon>Pseudonocardiaceae</taxon>
        <taxon>Saccharomonospora</taxon>
    </lineage>
</organism>
<protein>
    <submittedName>
        <fullName evidence="2">Uncharacterized protein</fullName>
    </submittedName>
</protein>
<sequence length="63" mass="6574">MTDSRTTSDATAFRPLDDPGEQPDPPRDAGPFLSLGASDAAMCVGDVCFLPATDETAGNDRDD</sequence>
<feature type="region of interest" description="Disordered" evidence="1">
    <location>
        <begin position="1"/>
        <end position="33"/>
    </location>
</feature>
<dbReference type="EMBL" id="CM001484">
    <property type="protein sequence ID" value="EIE99298.1"/>
    <property type="molecule type" value="Genomic_DNA"/>
</dbReference>
<evidence type="ECO:0000313" key="2">
    <source>
        <dbReference type="EMBL" id="EIE99298.1"/>
    </source>
</evidence>
<evidence type="ECO:0000256" key="1">
    <source>
        <dbReference type="SAM" id="MobiDB-lite"/>
    </source>
</evidence>
<accession>I1D2X4</accession>
<reference evidence="2 3" key="1">
    <citation type="submission" date="2011-09" db="EMBL/GenBank/DDBJ databases">
        <authorList>
            <consortium name="US DOE Joint Genome Institute (JGI-PGF)"/>
            <person name="Lucas S."/>
            <person name="Han J."/>
            <person name="Lapidus A."/>
            <person name="Cheng J.-F."/>
            <person name="Goodwin L."/>
            <person name="Pitluck S."/>
            <person name="Peters L."/>
            <person name="Land M.L."/>
            <person name="Hauser L."/>
            <person name="Brambilla E."/>
            <person name="Klenk H.-P."/>
            <person name="Woyke T.J."/>
        </authorList>
    </citation>
    <scope>NUCLEOTIDE SEQUENCE [LARGE SCALE GENOMIC DNA]</scope>
    <source>
        <strain evidence="2 3">K62</strain>
    </source>
</reference>
<reference evidence="3" key="2">
    <citation type="submission" date="2012-01" db="EMBL/GenBank/DDBJ databases">
        <title>Noncontiguous Finished sequence of chromosome of Saccharomonospora glauca K62.</title>
        <authorList>
            <consortium name="US DOE Joint Genome Institute"/>
            <person name="Lucas S."/>
            <person name="Han J."/>
            <person name="Lapidus A."/>
            <person name="Cheng J.-F."/>
            <person name="Goodwin L."/>
            <person name="Pitluck S."/>
            <person name="Peters L."/>
            <person name="Mikhailova N."/>
            <person name="Held B."/>
            <person name="Detter J.C."/>
            <person name="Han C."/>
            <person name="Tapia R."/>
            <person name="Land M."/>
            <person name="Hauser L."/>
            <person name="Kyrpides N."/>
            <person name="Ivanova N."/>
            <person name="Pagani I."/>
            <person name="Brambilla E.-M."/>
            <person name="Klenk H.-P."/>
            <person name="Woyke T."/>
        </authorList>
    </citation>
    <scope>NUCLEOTIDE SEQUENCE [LARGE SCALE GENOMIC DNA]</scope>
    <source>
        <strain evidence="3">K62</strain>
    </source>
</reference>
<dbReference type="AlphaFoldDB" id="I1D2X4"/>